<proteinExistence type="predicted"/>
<reference evidence="1" key="1">
    <citation type="journal article" date="1985" name="Aust J Exp Biol Med Sci 63 (PT 4) 63 ( Pt">
        <title>A conjugative plasmid encoding production of a diffusible pigment and resistance to aminoglycosides and macrolides in Staphylococcus aureus.</title>
        <authorList>
            <person name="Townsend D.E."/>
            <person name="Ashdown N."/>
            <person name="Annear D.I."/>
            <person name="Grubb W.B."/>
        </authorList>
    </citation>
    <scope>NUCLEOTIDE SEQUENCE</scope>
    <source>
        <strain evidence="1">WG512</strain>
        <plasmid evidence="1">pWBG14</plasmid>
    </source>
</reference>
<dbReference type="AlphaFoldDB" id="A0A3Q8HFQ8"/>
<geneLocation type="plasmid" evidence="1">
    <name>pWBG14</name>
</geneLocation>
<protein>
    <submittedName>
        <fullName evidence="1">Uncharacterized protein</fullName>
    </submittedName>
</protein>
<dbReference type="RefSeq" id="WP_111759437.1">
    <property type="nucleotide sequence ID" value="NZ_LS483319.1"/>
</dbReference>
<gene>
    <name evidence="1" type="ORF">pWBG14_00057</name>
</gene>
<sequence length="233" mass="27918">MIKIEQYEYNDFDDLIESFKKTLEPKFEKANRFRYSDFTIADEKEYKAILKWLLSNGYYIKQFPNVVNKQTPLNRFAYDEIKAKIRANKRYSPDDSIPWADRRELINELEIIKKNSDTFFEVEEDLNTTINKIANGRGGLEHQTVDDQLGTLNNCIEYLLKEEGKFKDVPESVFYDFLNNKDIMKYRKDTHIFRHASTEALEEKSKWSNDKKQFYIRLGVIMITAIYNDIYWF</sequence>
<accession>A0A3Q8HFQ8</accession>
<evidence type="ECO:0000313" key="1">
    <source>
        <dbReference type="EMBL" id="AXQ85976.1"/>
    </source>
</evidence>
<reference evidence="1" key="2">
    <citation type="journal article" date="2016" name="Mob. Genet. Elements">
        <title>An updated view of plasmid conjugation and mobilization in Staphylococcus.</title>
        <authorList>
            <person name="Ramsay J.P."/>
            <person name="Kwong S.M."/>
            <person name="Murphy R.J."/>
            <person name="Yui Eto K."/>
            <person name="Price K.J."/>
            <person name="Nguyen Q.T."/>
            <person name="O'Brien F.G."/>
            <person name="Grubb W.B."/>
            <person name="Coombs G.W."/>
            <person name="Firth N."/>
        </authorList>
    </citation>
    <scope>NUCLEOTIDE SEQUENCE</scope>
    <source>
        <strain evidence="1">WG512</strain>
        <plasmid evidence="1">pWBG14</plasmid>
    </source>
</reference>
<dbReference type="EMBL" id="MH587576">
    <property type="protein sequence ID" value="AXQ85976.1"/>
    <property type="molecule type" value="Genomic_DNA"/>
</dbReference>
<keyword evidence="1" id="KW-0614">Plasmid</keyword>
<organism evidence="1">
    <name type="scientific">Staphylococcus aureus</name>
    <dbReference type="NCBI Taxonomy" id="1280"/>
    <lineage>
        <taxon>Bacteria</taxon>
        <taxon>Bacillati</taxon>
        <taxon>Bacillota</taxon>
        <taxon>Bacilli</taxon>
        <taxon>Bacillales</taxon>
        <taxon>Staphylococcaceae</taxon>
        <taxon>Staphylococcus</taxon>
    </lineage>
</organism>
<name>A0A3Q8HFQ8_STAAU</name>